<sequence length="161" mass="18759">MEFNYGESLRIRSDLYTILGKIRYINTHGHIWYEYKLVKHSNNKAFWLRWDKKRDAYQFSKLCGKAQPVDMKPVDSGYKMVTGTWGEVDVGTTDTAKCKEYENVEGTATFSVEAWAFETEYSKGFYINKGYVSVEQDVEITDTIKDRMDTVKIMRFVGPIV</sequence>
<protein>
    <recommendedName>
        <fullName evidence="3">DUF4178 domain-containing protein</fullName>
    </recommendedName>
</protein>
<organism evidence="1 2">
    <name type="scientific">Veillonella rogosae</name>
    <dbReference type="NCBI Taxonomy" id="423477"/>
    <lineage>
        <taxon>Bacteria</taxon>
        <taxon>Bacillati</taxon>
        <taxon>Bacillota</taxon>
        <taxon>Negativicutes</taxon>
        <taxon>Veillonellales</taxon>
        <taxon>Veillonellaceae</taxon>
        <taxon>Veillonella</taxon>
    </lineage>
</organism>
<evidence type="ECO:0000313" key="2">
    <source>
        <dbReference type="Proteomes" id="UP001164244"/>
    </source>
</evidence>
<accession>A0AA46X3I4</accession>
<gene>
    <name evidence="1" type="ORF">OKW85_02000</name>
</gene>
<dbReference type="AlphaFoldDB" id="A0AA46X3I4"/>
<dbReference type="KEGG" id="vrg:OKW85_02000"/>
<dbReference type="EMBL" id="CP110418">
    <property type="protein sequence ID" value="UZG51403.1"/>
    <property type="molecule type" value="Genomic_DNA"/>
</dbReference>
<evidence type="ECO:0008006" key="3">
    <source>
        <dbReference type="Google" id="ProtNLM"/>
    </source>
</evidence>
<reference evidence="1" key="1">
    <citation type="submission" date="2022-11" db="EMBL/GenBank/DDBJ databases">
        <title>Complete genome sequence of Veillonella rogosae KCOM 3468 isolated from human Subgingival dental plaque of Chronic peridontitis Lesion.</title>
        <authorList>
            <person name="Park S.-N."/>
            <person name="Lim Y.K."/>
            <person name="Kook J.-K."/>
        </authorList>
    </citation>
    <scope>NUCLEOTIDE SEQUENCE</scope>
    <source>
        <strain evidence="1">KCOM 3468</strain>
    </source>
</reference>
<proteinExistence type="predicted"/>
<dbReference type="Proteomes" id="UP001164244">
    <property type="component" value="Chromosome"/>
</dbReference>
<name>A0AA46X3I4_9FIRM</name>
<dbReference type="RefSeq" id="WP_265138546.1">
    <property type="nucleotide sequence ID" value="NZ_CP110418.1"/>
</dbReference>
<evidence type="ECO:0000313" key="1">
    <source>
        <dbReference type="EMBL" id="UZG51403.1"/>
    </source>
</evidence>